<proteinExistence type="predicted"/>
<dbReference type="AlphaFoldDB" id="D6TKR8"/>
<protein>
    <submittedName>
        <fullName evidence="1">Uncharacterized protein</fullName>
    </submittedName>
</protein>
<keyword evidence="2" id="KW-1185">Reference proteome</keyword>
<sequence length="46" mass="5434">MALFSYGERVLRREESKPAWTLRCSRCTIEEMRGNGYGNSRGMDYR</sequence>
<evidence type="ECO:0000313" key="2">
    <source>
        <dbReference type="Proteomes" id="UP000004508"/>
    </source>
</evidence>
<comment type="caution">
    <text evidence="1">The sequence shown here is derived from an EMBL/GenBank/DDBJ whole genome shotgun (WGS) entry which is preliminary data.</text>
</comment>
<dbReference type="STRING" id="485913.Krac_7662"/>
<accession>D6TKR8</accession>
<evidence type="ECO:0000313" key="1">
    <source>
        <dbReference type="EMBL" id="EFH86368.1"/>
    </source>
</evidence>
<dbReference type="Proteomes" id="UP000004508">
    <property type="component" value="Unassembled WGS sequence"/>
</dbReference>
<dbReference type="InParanoid" id="D6TKR8"/>
<dbReference type="EMBL" id="ADVG01000002">
    <property type="protein sequence ID" value="EFH86368.1"/>
    <property type="molecule type" value="Genomic_DNA"/>
</dbReference>
<reference evidence="1 2" key="1">
    <citation type="journal article" date="2011" name="Stand. Genomic Sci.">
        <title>Non-contiguous finished genome sequence and contextual data of the filamentous soil bacterium Ktedonobacter racemifer type strain (SOSP1-21).</title>
        <authorList>
            <person name="Chang Y.J."/>
            <person name="Land M."/>
            <person name="Hauser L."/>
            <person name="Chertkov O."/>
            <person name="Del Rio T.G."/>
            <person name="Nolan M."/>
            <person name="Copeland A."/>
            <person name="Tice H."/>
            <person name="Cheng J.F."/>
            <person name="Lucas S."/>
            <person name="Han C."/>
            <person name="Goodwin L."/>
            <person name="Pitluck S."/>
            <person name="Ivanova N."/>
            <person name="Ovchinikova G."/>
            <person name="Pati A."/>
            <person name="Chen A."/>
            <person name="Palaniappan K."/>
            <person name="Mavromatis K."/>
            <person name="Liolios K."/>
            <person name="Brettin T."/>
            <person name="Fiebig A."/>
            <person name="Rohde M."/>
            <person name="Abt B."/>
            <person name="Goker M."/>
            <person name="Detter J.C."/>
            <person name="Woyke T."/>
            <person name="Bristow J."/>
            <person name="Eisen J.A."/>
            <person name="Markowitz V."/>
            <person name="Hugenholtz P."/>
            <person name="Kyrpides N.C."/>
            <person name="Klenk H.P."/>
            <person name="Lapidus A."/>
        </authorList>
    </citation>
    <scope>NUCLEOTIDE SEQUENCE [LARGE SCALE GENOMIC DNA]</scope>
    <source>
        <strain evidence="2">DSM 44963</strain>
    </source>
</reference>
<name>D6TKR8_KTERA</name>
<organism evidence="1 2">
    <name type="scientific">Ktedonobacter racemifer DSM 44963</name>
    <dbReference type="NCBI Taxonomy" id="485913"/>
    <lineage>
        <taxon>Bacteria</taxon>
        <taxon>Bacillati</taxon>
        <taxon>Chloroflexota</taxon>
        <taxon>Ktedonobacteria</taxon>
        <taxon>Ktedonobacterales</taxon>
        <taxon>Ktedonobacteraceae</taxon>
        <taxon>Ktedonobacter</taxon>
    </lineage>
</organism>
<gene>
    <name evidence="1" type="ORF">Krac_7662</name>
</gene>